<dbReference type="RefSeq" id="XP_007913747.1">
    <property type="nucleotide sequence ID" value="XM_007915556.1"/>
</dbReference>
<dbReference type="EMBL" id="KB932993">
    <property type="protein sequence ID" value="EOO01431.1"/>
    <property type="molecule type" value="Genomic_DNA"/>
</dbReference>
<name>R8BQ03_PHAM7</name>
<dbReference type="AlphaFoldDB" id="R8BQ03"/>
<protein>
    <submittedName>
        <fullName evidence="1">Putative nuclear matrix protein</fullName>
    </submittedName>
</protein>
<dbReference type="OrthoDB" id="5296at2759"/>
<sequence length="230" mass="27058">MAVRTWWSIKDPYSGRCIQDFNVCYHCAKAVEVLFPNLLGVFVPVDSPGPTRDICSLHFAPDRKRFNLYFDLLEGTYDRAVANKSAPNIPQLATKVRHMSSVGECARDDVVRGGAWHMMEKLQEFTVCEECFHDVVFPELEAGSMVARNFYQKPQRLRRAACQLYSQRMRDVFRRACQKDDFKYLQVKVRERLDIEMDIKKSLQKIDDHGPQEAFREEVEKLVREWRKWE</sequence>
<gene>
    <name evidence="1" type="ORF">UCRPA7_3080</name>
</gene>
<dbReference type="KEGG" id="tmn:UCRPA7_3080"/>
<dbReference type="eggNOG" id="ENOG502SJTA">
    <property type="taxonomic scope" value="Eukaryota"/>
</dbReference>
<dbReference type="HOGENOM" id="CLU_066486_0_0_1"/>
<reference evidence="2" key="1">
    <citation type="journal article" date="2013" name="Genome Announc.">
        <title>Draft genome sequence of the ascomycete Phaeoacremonium aleophilum strain UCR-PA7, a causal agent of the esca disease complex in grapevines.</title>
        <authorList>
            <person name="Blanco-Ulate B."/>
            <person name="Rolshausen P."/>
            <person name="Cantu D."/>
        </authorList>
    </citation>
    <scope>NUCLEOTIDE SEQUENCE [LARGE SCALE GENOMIC DNA]</scope>
    <source>
        <strain evidence="2">UCR-PA7</strain>
    </source>
</reference>
<evidence type="ECO:0000313" key="1">
    <source>
        <dbReference type="EMBL" id="EOO01431.1"/>
    </source>
</evidence>
<accession>R8BQ03</accession>
<keyword evidence="2" id="KW-1185">Reference proteome</keyword>
<organism evidence="1 2">
    <name type="scientific">Phaeoacremonium minimum (strain UCR-PA7)</name>
    <name type="common">Esca disease fungus</name>
    <name type="synonym">Togninia minima</name>
    <dbReference type="NCBI Taxonomy" id="1286976"/>
    <lineage>
        <taxon>Eukaryota</taxon>
        <taxon>Fungi</taxon>
        <taxon>Dikarya</taxon>
        <taxon>Ascomycota</taxon>
        <taxon>Pezizomycotina</taxon>
        <taxon>Sordariomycetes</taxon>
        <taxon>Sordariomycetidae</taxon>
        <taxon>Togniniales</taxon>
        <taxon>Togniniaceae</taxon>
        <taxon>Phaeoacremonium</taxon>
    </lineage>
</organism>
<dbReference type="Proteomes" id="UP000014074">
    <property type="component" value="Unassembled WGS sequence"/>
</dbReference>
<dbReference type="GeneID" id="19323395"/>
<proteinExistence type="predicted"/>
<evidence type="ECO:0000313" key="2">
    <source>
        <dbReference type="Proteomes" id="UP000014074"/>
    </source>
</evidence>